<dbReference type="RefSeq" id="XP_022476138.1">
    <property type="nucleotide sequence ID" value="XM_022617321.1"/>
</dbReference>
<evidence type="ECO:0000313" key="3">
    <source>
        <dbReference type="Proteomes" id="UP000176998"/>
    </source>
</evidence>
<gene>
    <name evidence="2" type="ORF">CORC01_05679</name>
</gene>
<evidence type="ECO:0000256" key="1">
    <source>
        <dbReference type="SAM" id="MobiDB-lite"/>
    </source>
</evidence>
<sequence length="98" mass="10390">MREGRADTNTEPASAVAISYCHGASLSAGGFLPRHRAKHARNRQSPQVPPRRTEDGTVSGSIQCLPRHLQRRNTGNLSCKMGLTGTKVLSPAIAGSAL</sequence>
<accession>A0A1G4BC51</accession>
<organism evidence="2 3">
    <name type="scientific">Colletotrichum orchidophilum</name>
    <dbReference type="NCBI Taxonomy" id="1209926"/>
    <lineage>
        <taxon>Eukaryota</taxon>
        <taxon>Fungi</taxon>
        <taxon>Dikarya</taxon>
        <taxon>Ascomycota</taxon>
        <taxon>Pezizomycotina</taxon>
        <taxon>Sordariomycetes</taxon>
        <taxon>Hypocreomycetidae</taxon>
        <taxon>Glomerellales</taxon>
        <taxon>Glomerellaceae</taxon>
        <taxon>Colletotrichum</taxon>
    </lineage>
</organism>
<dbReference type="AlphaFoldDB" id="A0A1G4BC51"/>
<name>A0A1G4BC51_9PEZI</name>
<feature type="region of interest" description="Disordered" evidence="1">
    <location>
        <begin position="31"/>
        <end position="60"/>
    </location>
</feature>
<dbReference type="GeneID" id="34558831"/>
<proteinExistence type="predicted"/>
<reference evidence="2 3" key="1">
    <citation type="submission" date="2016-09" db="EMBL/GenBank/DDBJ databases">
        <authorList>
            <person name="Capua I."/>
            <person name="De Benedictis P."/>
            <person name="Joannis T."/>
            <person name="Lombin L.H."/>
            <person name="Cattoli G."/>
        </authorList>
    </citation>
    <scope>NUCLEOTIDE SEQUENCE [LARGE SCALE GENOMIC DNA]</scope>
    <source>
        <strain evidence="2 3">IMI 309357</strain>
    </source>
</reference>
<evidence type="ECO:0000313" key="2">
    <source>
        <dbReference type="EMBL" id="OHE98989.1"/>
    </source>
</evidence>
<keyword evidence="3" id="KW-1185">Reference proteome</keyword>
<dbReference type="Proteomes" id="UP000176998">
    <property type="component" value="Unassembled WGS sequence"/>
</dbReference>
<protein>
    <submittedName>
        <fullName evidence="2">Uncharacterized protein</fullName>
    </submittedName>
</protein>
<dbReference type="EMBL" id="MJBS01000040">
    <property type="protein sequence ID" value="OHE98989.1"/>
    <property type="molecule type" value="Genomic_DNA"/>
</dbReference>
<feature type="compositionally biased region" description="Basic residues" evidence="1">
    <location>
        <begin position="33"/>
        <end position="42"/>
    </location>
</feature>
<comment type="caution">
    <text evidence="2">The sequence shown here is derived from an EMBL/GenBank/DDBJ whole genome shotgun (WGS) entry which is preliminary data.</text>
</comment>